<keyword evidence="1" id="KW-1133">Transmembrane helix</keyword>
<dbReference type="Gene3D" id="3.30.2090.10">
    <property type="entry name" value="Multidrug efflux transporter AcrB TolC docking domain, DN and DC subdomains"/>
    <property type="match status" value="2"/>
</dbReference>
<dbReference type="GO" id="GO:0005886">
    <property type="term" value="C:plasma membrane"/>
    <property type="evidence" value="ECO:0007669"/>
    <property type="project" value="TreeGrafter"/>
</dbReference>
<feature type="transmembrane region" description="Helical" evidence="1">
    <location>
        <begin position="864"/>
        <end position="884"/>
    </location>
</feature>
<dbReference type="Gene3D" id="3.30.70.1320">
    <property type="entry name" value="Multidrug efflux transporter AcrB pore domain like"/>
    <property type="match status" value="1"/>
</dbReference>
<feature type="transmembrane region" description="Helical" evidence="1">
    <location>
        <begin position="516"/>
        <end position="540"/>
    </location>
</feature>
<dbReference type="PANTHER" id="PTHR32063">
    <property type="match status" value="1"/>
</dbReference>
<reference evidence="2 3" key="1">
    <citation type="submission" date="2020-01" db="EMBL/GenBank/DDBJ databases">
        <authorList>
            <person name="Gulvik C.A."/>
            <person name="Batra D.G."/>
        </authorList>
    </citation>
    <scope>NUCLEOTIDE SEQUENCE [LARGE SCALE GENOMIC DNA]</scope>
    <source>
        <strain evidence="2 3">W9323</strain>
    </source>
</reference>
<protein>
    <submittedName>
        <fullName evidence="2">Efflux RND transporter permease subunit</fullName>
    </submittedName>
</protein>
<dbReference type="Gene3D" id="3.30.70.1440">
    <property type="entry name" value="Multidrug efflux transporter AcrB pore domain"/>
    <property type="match status" value="1"/>
</dbReference>
<dbReference type="Gene3D" id="1.20.1640.10">
    <property type="entry name" value="Multidrug efflux transporter AcrB transmembrane domain"/>
    <property type="match status" value="2"/>
</dbReference>
<dbReference type="SUPFAM" id="SSF82866">
    <property type="entry name" value="Multidrug efflux transporter AcrB transmembrane domain"/>
    <property type="match status" value="2"/>
</dbReference>
<name>A0A7D4CG59_9BACL</name>
<dbReference type="PANTHER" id="PTHR32063:SF0">
    <property type="entry name" value="SWARMING MOTILITY PROTEIN SWRC"/>
    <property type="match status" value="1"/>
</dbReference>
<proteinExistence type="predicted"/>
<keyword evidence="3" id="KW-1185">Reference proteome</keyword>
<dbReference type="KEGG" id="kpul:GXN76_09680"/>
<dbReference type="GO" id="GO:0042910">
    <property type="term" value="F:xenobiotic transmembrane transporter activity"/>
    <property type="evidence" value="ECO:0007669"/>
    <property type="project" value="TreeGrafter"/>
</dbReference>
<feature type="transmembrane region" description="Helical" evidence="1">
    <location>
        <begin position="426"/>
        <end position="446"/>
    </location>
</feature>
<evidence type="ECO:0000313" key="3">
    <source>
        <dbReference type="Proteomes" id="UP000503088"/>
    </source>
</evidence>
<dbReference type="RefSeq" id="WP_173222693.1">
    <property type="nucleotide sequence ID" value="NZ_CP048104.1"/>
</dbReference>
<feature type="transmembrane region" description="Helical" evidence="1">
    <location>
        <begin position="838"/>
        <end position="857"/>
    </location>
</feature>
<feature type="transmembrane region" description="Helical" evidence="1">
    <location>
        <begin position="938"/>
        <end position="955"/>
    </location>
</feature>
<dbReference type="InterPro" id="IPR027463">
    <property type="entry name" value="AcrB_DN_DC_subdom"/>
</dbReference>
<feature type="transmembrane region" description="Helical" evidence="1">
    <location>
        <begin position="354"/>
        <end position="375"/>
    </location>
</feature>
<dbReference type="AlphaFoldDB" id="A0A7D4CG59"/>
<gene>
    <name evidence="2" type="ORF">GXN76_09680</name>
</gene>
<dbReference type="Pfam" id="PF00873">
    <property type="entry name" value="ACR_tran"/>
    <property type="match status" value="1"/>
</dbReference>
<dbReference type="InterPro" id="IPR001036">
    <property type="entry name" value="Acrflvin-R"/>
</dbReference>
<feature type="transmembrane region" description="Helical" evidence="1">
    <location>
        <begin position="12"/>
        <end position="31"/>
    </location>
</feature>
<evidence type="ECO:0000313" key="2">
    <source>
        <dbReference type="EMBL" id="QKG84714.1"/>
    </source>
</evidence>
<evidence type="ECO:0000256" key="1">
    <source>
        <dbReference type="SAM" id="Phobius"/>
    </source>
</evidence>
<accession>A0A7D4CG59</accession>
<dbReference type="SUPFAM" id="SSF82714">
    <property type="entry name" value="Multidrug efflux transporter AcrB TolC docking domain, DN and DC subdomains"/>
    <property type="match status" value="1"/>
</dbReference>
<dbReference type="PRINTS" id="PR00702">
    <property type="entry name" value="ACRIFLAVINRP"/>
</dbReference>
<feature type="transmembrane region" description="Helical" evidence="1">
    <location>
        <begin position="967"/>
        <end position="993"/>
    </location>
</feature>
<dbReference type="EMBL" id="CP048104">
    <property type="protein sequence ID" value="QKG84714.1"/>
    <property type="molecule type" value="Genomic_DNA"/>
</dbReference>
<dbReference type="SUPFAM" id="SSF82693">
    <property type="entry name" value="Multidrug efflux transporter AcrB pore domain, PN1, PN2, PC1 and PC2 subdomains"/>
    <property type="match status" value="2"/>
</dbReference>
<feature type="transmembrane region" description="Helical" evidence="1">
    <location>
        <begin position="458"/>
        <end position="485"/>
    </location>
</feature>
<organism evidence="2 3">
    <name type="scientific">Kroppenstedtia pulmonis</name>
    <dbReference type="NCBI Taxonomy" id="1380685"/>
    <lineage>
        <taxon>Bacteria</taxon>
        <taxon>Bacillati</taxon>
        <taxon>Bacillota</taxon>
        <taxon>Bacilli</taxon>
        <taxon>Bacillales</taxon>
        <taxon>Thermoactinomycetaceae</taxon>
        <taxon>Kroppenstedtia</taxon>
    </lineage>
</organism>
<feature type="transmembrane region" description="Helical" evidence="1">
    <location>
        <begin position="890"/>
        <end position="911"/>
    </location>
</feature>
<dbReference type="Gene3D" id="3.30.70.1430">
    <property type="entry name" value="Multidrug efflux transporter AcrB pore domain"/>
    <property type="match status" value="2"/>
</dbReference>
<sequence>MGYFARLSIRHAASVIILMILIMIAGVYSMFQFKQETNPSVSIPYLVVSSVYPGASPQKVQSEVVIPLEQALKGEESIRGVYSDSHANLATLRIEFKYGEDMADKRDRIREVLSEVNLPEGAEKPDVTMLTMDTQPILNGAVTAERGTDFERLQTFVEKEVLPSLQSLEGVREVQLTGMGSNEIQILPDMKRMKKKQVTIGELNQALQDFNVSVPVGQAQLEQGVKPVQFHGRADSVETLESLAIKSATKLKDIAQVKEVSGQKEVLCRVKGLPGIEFKVVKEKQANVNDVSDRVIHEMKRLNQSHDNMRLDMIYNSSVEVENTISEMLNKSLLGMVIASLVVLVFLRNLRSTLIAIITIPLSILLAVAVLKAFTDITMNVLTLAAIAVSVGRVLDDSIVVLENIIRRMQSEKLTPDLAADATREVGKAVTASTLTTVVVFAPIGLLGGMAGEITRPFAWVVTVSLLASLLVAVTVVPMLAFHLLRKSTPKVERRNKVSMGYHRVLEWSLNHKGRVLIVSGLLLILSLPLSLLTGITFMLEQDEKYMMINLTLPKETNLSTLTDEAIRLDNKLLKEKEIEISQVTIGSPKGEYDPLTLSHESTKASWLVKLSPDTDVNDFIKKMRGKLKPNAEGASLNIQDLANGSGLSASIGITVTGKTEKEIEKATEEITKAVQGVKGTEEVGNTLVQKMEGIDLIIRQQDSLQHGLTATETAALIRPFLSKTEVGTMGDVPVTMDMGVETVKNSEDIGDISLLSTKDKTIRLHDIAEVKDVQYPALLQLKDGKKYATVTGDITDVNVGQVNQNIEKAIEKLDLPDGVQVVIGGSNEQISESLQDFGIVILIAIGIIYMILLVTFRGGKAPFAILFSLPFASTGALLGTFLSGQPASAGSLIGIMMLVGIVVTNAIVLVDRIQQQVDGGLTVREALLEAGTTRLRPVLMTALTTIGALLPLAMGMGDGILISQGLAVVVVGGLITSTLLTLVIVPIIYELLHRNKTSRQNKKTEGAVEGRL</sequence>
<keyword evidence="1" id="KW-0812">Transmembrane</keyword>
<keyword evidence="1" id="KW-0472">Membrane</keyword>
<dbReference type="Proteomes" id="UP000503088">
    <property type="component" value="Chromosome"/>
</dbReference>